<name>A0A8K0SL77_9HYPO</name>
<proteinExistence type="predicted"/>
<evidence type="ECO:0000313" key="1">
    <source>
        <dbReference type="EMBL" id="KAH7312641.1"/>
    </source>
</evidence>
<sequence length="106" mass="12151">MPYPPGTVAAPVPKLLQDAVPTVTFDHYRFWTGKLAHRARVFVWHLRHPESWDPQPCSVPAVPVMACGGVTMRERRSCIIVYGGYRWYTGSPARLLRRADDSTWER</sequence>
<comment type="caution">
    <text evidence="1">The sequence shown here is derived from an EMBL/GenBank/DDBJ whole genome shotgun (WGS) entry which is preliminary data.</text>
</comment>
<evidence type="ECO:0000313" key="2">
    <source>
        <dbReference type="Proteomes" id="UP000813444"/>
    </source>
</evidence>
<gene>
    <name evidence="1" type="ORF">B0I35DRAFT_59882</name>
</gene>
<dbReference type="AlphaFoldDB" id="A0A8K0SL77"/>
<dbReference type="EMBL" id="JAGPNK010000010">
    <property type="protein sequence ID" value="KAH7312641.1"/>
    <property type="molecule type" value="Genomic_DNA"/>
</dbReference>
<organism evidence="1 2">
    <name type="scientific">Stachybotrys elegans</name>
    <dbReference type="NCBI Taxonomy" id="80388"/>
    <lineage>
        <taxon>Eukaryota</taxon>
        <taxon>Fungi</taxon>
        <taxon>Dikarya</taxon>
        <taxon>Ascomycota</taxon>
        <taxon>Pezizomycotina</taxon>
        <taxon>Sordariomycetes</taxon>
        <taxon>Hypocreomycetidae</taxon>
        <taxon>Hypocreales</taxon>
        <taxon>Stachybotryaceae</taxon>
        <taxon>Stachybotrys</taxon>
    </lineage>
</organism>
<accession>A0A8K0SL77</accession>
<protein>
    <submittedName>
        <fullName evidence="1">Uncharacterized protein</fullName>
    </submittedName>
</protein>
<reference evidence="1" key="1">
    <citation type="journal article" date="2021" name="Nat. Commun.">
        <title>Genetic determinants of endophytism in the Arabidopsis root mycobiome.</title>
        <authorList>
            <person name="Mesny F."/>
            <person name="Miyauchi S."/>
            <person name="Thiergart T."/>
            <person name="Pickel B."/>
            <person name="Atanasova L."/>
            <person name="Karlsson M."/>
            <person name="Huettel B."/>
            <person name="Barry K.W."/>
            <person name="Haridas S."/>
            <person name="Chen C."/>
            <person name="Bauer D."/>
            <person name="Andreopoulos W."/>
            <person name="Pangilinan J."/>
            <person name="LaButti K."/>
            <person name="Riley R."/>
            <person name="Lipzen A."/>
            <person name="Clum A."/>
            <person name="Drula E."/>
            <person name="Henrissat B."/>
            <person name="Kohler A."/>
            <person name="Grigoriev I.V."/>
            <person name="Martin F.M."/>
            <person name="Hacquard S."/>
        </authorList>
    </citation>
    <scope>NUCLEOTIDE SEQUENCE</scope>
    <source>
        <strain evidence="1">MPI-CAGE-CH-0235</strain>
    </source>
</reference>
<keyword evidence="2" id="KW-1185">Reference proteome</keyword>
<dbReference type="Proteomes" id="UP000813444">
    <property type="component" value="Unassembled WGS sequence"/>
</dbReference>